<dbReference type="EMBL" id="OZ035824">
    <property type="protein sequence ID" value="CAL1593101.1"/>
    <property type="molecule type" value="Genomic_DNA"/>
</dbReference>
<evidence type="ECO:0000313" key="3">
    <source>
        <dbReference type="Proteomes" id="UP001497482"/>
    </source>
</evidence>
<dbReference type="AlphaFoldDB" id="A0AAV2KSU6"/>
<keyword evidence="3" id="KW-1185">Reference proteome</keyword>
<accession>A0AAV2KSU6</accession>
<proteinExistence type="predicted"/>
<name>A0AAV2KSU6_KNICA</name>
<dbReference type="Proteomes" id="UP001497482">
    <property type="component" value="Chromosome 2"/>
</dbReference>
<protein>
    <submittedName>
        <fullName evidence="2">Uncharacterized protein</fullName>
    </submittedName>
</protein>
<sequence length="94" mass="10144">MLQFLRLDERRQNASPAGPADPSEPNPTAHASQPPGRGIEGETEEANSPGKSIVNSGVSQANRNGPHKQLQGDQTMGSLRPAPYRQEMEHIFDG</sequence>
<evidence type="ECO:0000313" key="2">
    <source>
        <dbReference type="EMBL" id="CAL1593101.1"/>
    </source>
</evidence>
<evidence type="ECO:0000256" key="1">
    <source>
        <dbReference type="SAM" id="MobiDB-lite"/>
    </source>
</evidence>
<feature type="compositionally biased region" description="Basic and acidic residues" evidence="1">
    <location>
        <begin position="1"/>
        <end position="12"/>
    </location>
</feature>
<feature type="region of interest" description="Disordered" evidence="1">
    <location>
        <begin position="1"/>
        <end position="94"/>
    </location>
</feature>
<organism evidence="2 3">
    <name type="scientific">Knipowitschia caucasica</name>
    <name type="common">Caucasian dwarf goby</name>
    <name type="synonym">Pomatoschistus caucasicus</name>
    <dbReference type="NCBI Taxonomy" id="637954"/>
    <lineage>
        <taxon>Eukaryota</taxon>
        <taxon>Metazoa</taxon>
        <taxon>Chordata</taxon>
        <taxon>Craniata</taxon>
        <taxon>Vertebrata</taxon>
        <taxon>Euteleostomi</taxon>
        <taxon>Actinopterygii</taxon>
        <taxon>Neopterygii</taxon>
        <taxon>Teleostei</taxon>
        <taxon>Neoteleostei</taxon>
        <taxon>Acanthomorphata</taxon>
        <taxon>Gobiaria</taxon>
        <taxon>Gobiiformes</taxon>
        <taxon>Gobioidei</taxon>
        <taxon>Gobiidae</taxon>
        <taxon>Gobiinae</taxon>
        <taxon>Knipowitschia</taxon>
    </lineage>
</organism>
<feature type="compositionally biased region" description="Polar residues" evidence="1">
    <location>
        <begin position="49"/>
        <end position="63"/>
    </location>
</feature>
<reference evidence="2 3" key="1">
    <citation type="submission" date="2024-04" db="EMBL/GenBank/DDBJ databases">
        <authorList>
            <person name="Waldvogel A.-M."/>
            <person name="Schoenle A."/>
        </authorList>
    </citation>
    <scope>NUCLEOTIDE SEQUENCE [LARGE SCALE GENOMIC DNA]</scope>
</reference>
<gene>
    <name evidence="2" type="ORF">KC01_LOCUS22253</name>
</gene>